<reference evidence="6 7" key="1">
    <citation type="submission" date="2016-02" db="EMBL/GenBank/DDBJ databases">
        <title>Comparison of Clostridium stercorarium subspecies using comparative genomics and transcriptomics.</title>
        <authorList>
            <person name="Schellenberg J."/>
            <person name="Thallinger G."/>
            <person name="Levin D.B."/>
            <person name="Zhang X."/>
            <person name="Alvare G."/>
            <person name="Fristensky B."/>
            <person name="Sparling R."/>
        </authorList>
    </citation>
    <scope>NUCLEOTIDE SEQUENCE [LARGE SCALE GENOMIC DNA]</scope>
    <source>
        <strain evidence="6 7">DSM 2910</strain>
    </source>
</reference>
<dbReference type="InterPro" id="IPR013783">
    <property type="entry name" value="Ig-like_fold"/>
</dbReference>
<organism evidence="6 7">
    <name type="scientific">Thermoclostridium stercorarium subsp. thermolacticum DSM 2910</name>
    <dbReference type="NCBI Taxonomy" id="1121336"/>
    <lineage>
        <taxon>Bacteria</taxon>
        <taxon>Bacillati</taxon>
        <taxon>Bacillota</taxon>
        <taxon>Clostridia</taxon>
        <taxon>Eubacteriales</taxon>
        <taxon>Oscillospiraceae</taxon>
        <taxon>Thermoclostridium</taxon>
    </lineage>
</organism>
<feature type="domain" description="Fibronectin type III-like" evidence="5">
    <location>
        <begin position="538"/>
        <end position="605"/>
    </location>
</feature>
<dbReference type="PRINTS" id="PR00133">
    <property type="entry name" value="GLHYDRLASE3"/>
</dbReference>
<dbReference type="InterPro" id="IPR019800">
    <property type="entry name" value="Glyco_hydro_3_AS"/>
</dbReference>
<dbReference type="AlphaFoldDB" id="A0A1B1YAR0"/>
<dbReference type="PANTHER" id="PTHR42715">
    <property type="entry name" value="BETA-GLUCOSIDASE"/>
    <property type="match status" value="1"/>
</dbReference>
<dbReference type="Gene3D" id="3.20.20.300">
    <property type="entry name" value="Glycoside hydrolase, family 3, N-terminal domain"/>
    <property type="match status" value="1"/>
</dbReference>
<dbReference type="PANTHER" id="PTHR42715:SF10">
    <property type="entry name" value="BETA-GLUCOSIDASE"/>
    <property type="match status" value="1"/>
</dbReference>
<dbReference type="EMBL" id="CP014672">
    <property type="protein sequence ID" value="ANW97844.1"/>
    <property type="molecule type" value="Genomic_DNA"/>
</dbReference>
<dbReference type="Proteomes" id="UP000092971">
    <property type="component" value="Chromosome"/>
</dbReference>
<evidence type="ECO:0000259" key="5">
    <source>
        <dbReference type="SMART" id="SM01217"/>
    </source>
</evidence>
<dbReference type="InterPro" id="IPR001764">
    <property type="entry name" value="Glyco_hydro_3_N"/>
</dbReference>
<dbReference type="Gene3D" id="2.60.40.10">
    <property type="entry name" value="Immunoglobulins"/>
    <property type="match status" value="1"/>
</dbReference>
<evidence type="ECO:0000313" key="6">
    <source>
        <dbReference type="EMBL" id="ANW97844.1"/>
    </source>
</evidence>
<dbReference type="SUPFAM" id="SSF52279">
    <property type="entry name" value="Beta-D-glucan exohydrolase, C-terminal domain"/>
    <property type="match status" value="1"/>
</dbReference>
<dbReference type="SMART" id="SM01217">
    <property type="entry name" value="Fn3_like"/>
    <property type="match status" value="1"/>
</dbReference>
<dbReference type="Pfam" id="PF01915">
    <property type="entry name" value="Glyco_hydro_3_C"/>
    <property type="match status" value="1"/>
</dbReference>
<comment type="similarity">
    <text evidence="1 4">Belongs to the glycosyl hydrolase 3 family.</text>
</comment>
<dbReference type="InterPro" id="IPR050288">
    <property type="entry name" value="Cellulose_deg_GH3"/>
</dbReference>
<dbReference type="GO" id="GO:0008422">
    <property type="term" value="F:beta-glucosidase activity"/>
    <property type="evidence" value="ECO:0007669"/>
    <property type="project" value="UniProtKB-ARBA"/>
</dbReference>
<keyword evidence="3" id="KW-0119">Carbohydrate metabolism</keyword>
<proteinExistence type="inferred from homology"/>
<keyword evidence="2 4" id="KW-0378">Hydrolase</keyword>
<dbReference type="PROSITE" id="PS00775">
    <property type="entry name" value="GLYCOSYL_HYDROL_F3"/>
    <property type="match status" value="1"/>
</dbReference>
<dbReference type="InterPro" id="IPR026891">
    <property type="entry name" value="Fn3-like"/>
</dbReference>
<accession>A0A1B1YAR0</accession>
<dbReference type="InterPro" id="IPR036962">
    <property type="entry name" value="Glyco_hydro_3_N_sf"/>
</dbReference>
<dbReference type="RefSeq" id="WP_015358047.1">
    <property type="nucleotide sequence ID" value="NZ_CP014672.1"/>
</dbReference>
<dbReference type="GO" id="GO:0005975">
    <property type="term" value="P:carbohydrate metabolic process"/>
    <property type="evidence" value="ECO:0007669"/>
    <property type="project" value="InterPro"/>
</dbReference>
<dbReference type="InterPro" id="IPR002772">
    <property type="entry name" value="Glyco_hydro_3_C"/>
</dbReference>
<evidence type="ECO:0000256" key="4">
    <source>
        <dbReference type="RuleBase" id="RU361161"/>
    </source>
</evidence>
<gene>
    <name evidence="6" type="ORF">CSTERTH_01735</name>
</gene>
<dbReference type="OrthoDB" id="98455at2"/>
<evidence type="ECO:0000256" key="2">
    <source>
        <dbReference type="ARBA" id="ARBA00022801"/>
    </source>
</evidence>
<name>A0A1B1YAR0_THEST</name>
<evidence type="ECO:0000256" key="3">
    <source>
        <dbReference type="ARBA" id="ARBA00023277"/>
    </source>
</evidence>
<dbReference type="SUPFAM" id="SSF51445">
    <property type="entry name" value="(Trans)glycosidases"/>
    <property type="match status" value="1"/>
</dbReference>
<dbReference type="Gene3D" id="3.40.50.1700">
    <property type="entry name" value="Glycoside hydrolase family 3 C-terminal domain"/>
    <property type="match status" value="2"/>
</dbReference>
<dbReference type="FunFam" id="2.60.40.10:FF:000495">
    <property type="entry name" value="Periplasmic beta-glucosidase"/>
    <property type="match status" value="1"/>
</dbReference>
<protein>
    <submittedName>
        <fullName evidence="6">Glycosyl hydrolase</fullName>
    </submittedName>
</protein>
<dbReference type="Pfam" id="PF00933">
    <property type="entry name" value="Glyco_hydro_3"/>
    <property type="match status" value="1"/>
</dbReference>
<sequence length="751" mass="83663">MTLKEKIALCEGKNFWETRDFPQYGIPSIFMCDGPHGLRKQEVTGREPSGVNESRPATCFPAAVSTACSWDEELLGKIGAAIAEEALDQGVGVFLGPGVNIKRNPLCGRNFEYFSEDPYLAGKLAASYIKNAQKNGIATCVKHFACNNQEYRRFNSDSVIDERTLREIYLTPFEIAVREGRPKAVMCAYNKINGVYCSDNKVLLTDILRNEWGFEGVVITDWGAMNDRIAAFKAGCDLNMPGGSNYMEQEVLDAVARGELSEAEIDRSAERIKKMVREAYEVLGNRTGCDYNAHHELARIAAEQSAVLLKNEDDILPLKEWQKIAIVGDMAGNMRYQGSGSSHINPTKLVQPADVLKSRASVEEADVAVVFAGLPPEYESEGFDRDSMEMPPEQVRLIEETAAKNPNTVVVLFCGAPVETPWADRVKGILYMGLPGQAGGEAVKNLLYGIANPSGKLAETWPIRYSDCPSAAYYPQRDGQYREGIYVGYRYYDKANVRVRWKFGFGLSYTEFAYSNPQINGETVKITVTNTGKRAGAEVVQLYIAPPHDGIHRPVKELKRFAKVFLTPGESREISFTLDNRCFAVWDGGWKVPEGKYTVLVGGNPDKLTVAGVVEKAGEKIKVPYWQPGSWYEKPFGPPPLEQWEKMIGSKYVPYTPQKGNFTMNDTLAEMKKDSFIMRILYWYVKISVTRGMKRGTAEYRMMVESSVGSPLRNLQISGGMSGKIFRGLLAIANGKYIKGLRTLLKNDGMY</sequence>
<dbReference type="Pfam" id="PF14310">
    <property type="entry name" value="Fn3-like"/>
    <property type="match status" value="1"/>
</dbReference>
<evidence type="ECO:0000313" key="7">
    <source>
        <dbReference type="Proteomes" id="UP000092971"/>
    </source>
</evidence>
<dbReference type="InterPro" id="IPR017853">
    <property type="entry name" value="GH"/>
</dbReference>
<keyword evidence="4" id="KW-0326">Glycosidase</keyword>
<dbReference type="InterPro" id="IPR036881">
    <property type="entry name" value="Glyco_hydro_3_C_sf"/>
</dbReference>
<evidence type="ECO:0000256" key="1">
    <source>
        <dbReference type="ARBA" id="ARBA00005336"/>
    </source>
</evidence>